<dbReference type="InterPro" id="IPR036890">
    <property type="entry name" value="HATPase_C_sf"/>
</dbReference>
<dbReference type="Proteomes" id="UP000831947">
    <property type="component" value="Chromosome"/>
</dbReference>
<dbReference type="Gene3D" id="1.10.287.130">
    <property type="match status" value="1"/>
</dbReference>
<dbReference type="InterPro" id="IPR003594">
    <property type="entry name" value="HATPase_dom"/>
</dbReference>
<dbReference type="SMART" id="SM00388">
    <property type="entry name" value="HisKA"/>
    <property type="match status" value="1"/>
</dbReference>
<evidence type="ECO:0000256" key="7">
    <source>
        <dbReference type="ARBA" id="ARBA00023012"/>
    </source>
</evidence>
<name>A0ABY4PCR2_9LACO</name>
<dbReference type="SUPFAM" id="SSF55785">
    <property type="entry name" value="PYP-like sensor domain (PAS domain)"/>
    <property type="match status" value="1"/>
</dbReference>
<dbReference type="Gene3D" id="3.30.450.20">
    <property type="entry name" value="PAS domain"/>
    <property type="match status" value="1"/>
</dbReference>
<evidence type="ECO:0000313" key="13">
    <source>
        <dbReference type="Proteomes" id="UP000831947"/>
    </source>
</evidence>
<accession>A0ABY4PCR2</accession>
<feature type="domain" description="PAS" evidence="11">
    <location>
        <begin position="218"/>
        <end position="259"/>
    </location>
</feature>
<dbReference type="InterPro" id="IPR003661">
    <property type="entry name" value="HisK_dim/P_dom"/>
</dbReference>
<dbReference type="CDD" id="cd00082">
    <property type="entry name" value="HisKA"/>
    <property type="match status" value="1"/>
</dbReference>
<keyword evidence="9" id="KW-0812">Transmembrane</keyword>
<evidence type="ECO:0000256" key="2">
    <source>
        <dbReference type="ARBA" id="ARBA00004370"/>
    </source>
</evidence>
<evidence type="ECO:0000256" key="5">
    <source>
        <dbReference type="ARBA" id="ARBA00022679"/>
    </source>
</evidence>
<keyword evidence="4" id="KW-0597">Phosphoprotein</keyword>
<feature type="domain" description="Histidine kinase" evidence="10">
    <location>
        <begin position="342"/>
        <end position="556"/>
    </location>
</feature>
<reference evidence="12 13" key="1">
    <citation type="journal article" date="2022" name="Int. J. Syst. Evol. Microbiol.">
        <title>Apilactobacillus apisilvae sp. nov., Nicolia spurrieriana gen. nov. sp. nov., Bombilactobacillus folatiphilus sp. nov. and Bombilactobacillus thymidiniphilus sp. nov., four new lactic acid bacterial isolates from stingless bees Tetragonula carbonaria and Austroplebeia australis.</title>
        <authorList>
            <person name="Oliphant S.A."/>
            <person name="Watson-Haigh N.S."/>
            <person name="Sumby K.M."/>
            <person name="Gardner J."/>
            <person name="Groom S."/>
            <person name="Jiranek V."/>
        </authorList>
    </citation>
    <scope>NUCLEOTIDE SEQUENCE [LARGE SCALE GENOMIC DNA]</scope>
    <source>
        <strain evidence="12 13">SG4_A1</strain>
    </source>
</reference>
<evidence type="ECO:0000256" key="8">
    <source>
        <dbReference type="ARBA" id="ARBA00023136"/>
    </source>
</evidence>
<evidence type="ECO:0000256" key="6">
    <source>
        <dbReference type="ARBA" id="ARBA00022777"/>
    </source>
</evidence>
<dbReference type="PROSITE" id="PS50112">
    <property type="entry name" value="PAS"/>
    <property type="match status" value="1"/>
</dbReference>
<dbReference type="PRINTS" id="PR00344">
    <property type="entry name" value="BCTRLSENSOR"/>
</dbReference>
<sequence>MKRQRRTILLTACVGILVYIFCLVILTQFNKQEQIKHLVALRSDYQVFQANTNQADLNSWESDHQLKVVKLQPNSHNLLQKQVHDLLSQDQLNSKHPYQIGHYQGRKYLFYLLTTKDINQQQVLVKKYRSIWQASSLVTCFSVIYLCLWVLGFMVQYLTYRQQRKYIHALVHKLHNINDNQHTDSLITKDNTPYIELIHTVNALDKNYSQLAENNALLQRRFSSLLKHLPVGVMLLDDAGNVLLHNQAMATILGRELEDQVHPFVDDVQTYALSKLIKHTLKDNHSRHQEIQLFGGANRFVDANVIRIVPDDESLDQQVIVILYDLTNLHQIEQQQLDFVGNVSHELKTPLTAIMGFTDTLLQGALNDPVKAKEFLQIIQKETGRLSNLVDDSLALTTMDQAKTSAPQTVDIAELINTALLQRRKRITALNLTVTKHFTGILQVQIAVDEITQIVTNLLSNAIKYNRQNGSIKIVVQQDQDYLNLIVQDSGRGIALEDQDHVFERFYRCDKSRNQQISGTGLGLAIVQQAVRKLNGTIKLASQLNKGTTVKVHLPL</sequence>
<dbReference type="CDD" id="cd00075">
    <property type="entry name" value="HATPase"/>
    <property type="match status" value="1"/>
</dbReference>
<dbReference type="Gene3D" id="3.30.565.10">
    <property type="entry name" value="Histidine kinase-like ATPase, C-terminal domain"/>
    <property type="match status" value="1"/>
</dbReference>
<keyword evidence="6 12" id="KW-0418">Kinase</keyword>
<dbReference type="InterPro" id="IPR035965">
    <property type="entry name" value="PAS-like_dom_sf"/>
</dbReference>
<feature type="transmembrane region" description="Helical" evidence="9">
    <location>
        <begin position="7"/>
        <end position="29"/>
    </location>
</feature>
<dbReference type="SMART" id="SM00387">
    <property type="entry name" value="HATPase_c"/>
    <property type="match status" value="1"/>
</dbReference>
<proteinExistence type="predicted"/>
<feature type="transmembrane region" description="Helical" evidence="9">
    <location>
        <begin position="131"/>
        <end position="155"/>
    </location>
</feature>
<dbReference type="RefSeq" id="WP_249512537.1">
    <property type="nucleotide sequence ID" value="NZ_CP093365.1"/>
</dbReference>
<keyword evidence="9" id="KW-1133">Transmembrane helix</keyword>
<dbReference type="GO" id="GO:0016301">
    <property type="term" value="F:kinase activity"/>
    <property type="evidence" value="ECO:0007669"/>
    <property type="project" value="UniProtKB-KW"/>
</dbReference>
<dbReference type="EMBL" id="CP093365">
    <property type="protein sequence ID" value="UQS83311.1"/>
    <property type="molecule type" value="Genomic_DNA"/>
</dbReference>
<dbReference type="Pfam" id="PF00512">
    <property type="entry name" value="HisKA"/>
    <property type="match status" value="1"/>
</dbReference>
<protein>
    <recommendedName>
        <fullName evidence="3">histidine kinase</fullName>
        <ecNumber evidence="3">2.7.13.3</ecNumber>
    </recommendedName>
</protein>
<dbReference type="PANTHER" id="PTHR45453">
    <property type="entry name" value="PHOSPHATE REGULON SENSOR PROTEIN PHOR"/>
    <property type="match status" value="1"/>
</dbReference>
<gene>
    <name evidence="12" type="ORF">MOO47_05915</name>
</gene>
<dbReference type="Pfam" id="PF02518">
    <property type="entry name" value="HATPase_c"/>
    <property type="match status" value="1"/>
</dbReference>
<evidence type="ECO:0000256" key="9">
    <source>
        <dbReference type="SAM" id="Phobius"/>
    </source>
</evidence>
<dbReference type="SUPFAM" id="SSF47384">
    <property type="entry name" value="Homodimeric domain of signal transducing histidine kinase"/>
    <property type="match status" value="1"/>
</dbReference>
<dbReference type="PROSITE" id="PS50109">
    <property type="entry name" value="HIS_KIN"/>
    <property type="match status" value="1"/>
</dbReference>
<evidence type="ECO:0000313" key="12">
    <source>
        <dbReference type="EMBL" id="UQS83311.1"/>
    </source>
</evidence>
<keyword evidence="8 9" id="KW-0472">Membrane</keyword>
<evidence type="ECO:0000256" key="1">
    <source>
        <dbReference type="ARBA" id="ARBA00000085"/>
    </source>
</evidence>
<dbReference type="InterPro" id="IPR004358">
    <property type="entry name" value="Sig_transdc_His_kin-like_C"/>
</dbReference>
<dbReference type="EC" id="2.7.13.3" evidence="3"/>
<dbReference type="SUPFAM" id="SSF55874">
    <property type="entry name" value="ATPase domain of HSP90 chaperone/DNA topoisomerase II/histidine kinase"/>
    <property type="match status" value="1"/>
</dbReference>
<keyword evidence="7" id="KW-0902">Two-component regulatory system</keyword>
<comment type="catalytic activity">
    <reaction evidence="1">
        <text>ATP + protein L-histidine = ADP + protein N-phospho-L-histidine.</text>
        <dbReference type="EC" id="2.7.13.3"/>
    </reaction>
</comment>
<evidence type="ECO:0000256" key="3">
    <source>
        <dbReference type="ARBA" id="ARBA00012438"/>
    </source>
</evidence>
<comment type="subcellular location">
    <subcellularLocation>
        <location evidence="2">Membrane</location>
    </subcellularLocation>
</comment>
<dbReference type="Pfam" id="PF13188">
    <property type="entry name" value="PAS_8"/>
    <property type="match status" value="1"/>
</dbReference>
<evidence type="ECO:0000259" key="10">
    <source>
        <dbReference type="PROSITE" id="PS50109"/>
    </source>
</evidence>
<dbReference type="InterPro" id="IPR000014">
    <property type="entry name" value="PAS"/>
</dbReference>
<dbReference type="InterPro" id="IPR036097">
    <property type="entry name" value="HisK_dim/P_sf"/>
</dbReference>
<dbReference type="InterPro" id="IPR050351">
    <property type="entry name" value="BphY/WalK/GraS-like"/>
</dbReference>
<dbReference type="InterPro" id="IPR005467">
    <property type="entry name" value="His_kinase_dom"/>
</dbReference>
<organism evidence="12 13">
    <name type="scientific">Bombilactobacillus thymidiniphilus</name>
    <dbReference type="NCBI Taxonomy" id="2923363"/>
    <lineage>
        <taxon>Bacteria</taxon>
        <taxon>Bacillati</taxon>
        <taxon>Bacillota</taxon>
        <taxon>Bacilli</taxon>
        <taxon>Lactobacillales</taxon>
        <taxon>Lactobacillaceae</taxon>
        <taxon>Bombilactobacillus</taxon>
    </lineage>
</organism>
<keyword evidence="5" id="KW-0808">Transferase</keyword>
<dbReference type="PANTHER" id="PTHR45453:SF1">
    <property type="entry name" value="PHOSPHATE REGULON SENSOR PROTEIN PHOR"/>
    <property type="match status" value="1"/>
</dbReference>
<evidence type="ECO:0000256" key="4">
    <source>
        <dbReference type="ARBA" id="ARBA00022553"/>
    </source>
</evidence>
<keyword evidence="13" id="KW-1185">Reference proteome</keyword>
<evidence type="ECO:0000259" key="11">
    <source>
        <dbReference type="PROSITE" id="PS50112"/>
    </source>
</evidence>